<organism evidence="1 2">
    <name type="scientific">Sphingomonas prati</name>
    <dbReference type="NCBI Taxonomy" id="1843237"/>
    <lineage>
        <taxon>Bacteria</taxon>
        <taxon>Pseudomonadati</taxon>
        <taxon>Pseudomonadota</taxon>
        <taxon>Alphaproteobacteria</taxon>
        <taxon>Sphingomonadales</taxon>
        <taxon>Sphingomonadaceae</taxon>
        <taxon>Sphingomonas</taxon>
    </lineage>
</organism>
<dbReference type="Proteomes" id="UP000546701">
    <property type="component" value="Unassembled WGS sequence"/>
</dbReference>
<accession>A0A7W9F238</accession>
<dbReference type="EMBL" id="JACIJR010000001">
    <property type="protein sequence ID" value="MBB5728090.1"/>
    <property type="molecule type" value="Genomic_DNA"/>
</dbReference>
<dbReference type="OrthoDB" id="9940966at2"/>
<gene>
    <name evidence="1" type="ORF">FHS99_000546</name>
</gene>
<name>A0A7W9F238_9SPHN</name>
<reference evidence="1 2" key="1">
    <citation type="submission" date="2020-08" db="EMBL/GenBank/DDBJ databases">
        <title>Genomic Encyclopedia of Type Strains, Phase IV (KMG-IV): sequencing the most valuable type-strain genomes for metagenomic binning, comparative biology and taxonomic classification.</title>
        <authorList>
            <person name="Goeker M."/>
        </authorList>
    </citation>
    <scope>NUCLEOTIDE SEQUENCE [LARGE SCALE GENOMIC DNA]</scope>
    <source>
        <strain evidence="1 2">DSM 103336</strain>
    </source>
</reference>
<keyword evidence="2" id="KW-1185">Reference proteome</keyword>
<proteinExistence type="predicted"/>
<evidence type="ECO:0000313" key="2">
    <source>
        <dbReference type="Proteomes" id="UP000546701"/>
    </source>
</evidence>
<sequence length="102" mass="11223">MDRIEARLAADPCLANLKQLRRVYSYAVRSAKIDPNKIAVVISLSQPDGPPAGRIITGPPTSSILDGRDQFGASATYVVDKDALDLWHCGEARYGRRHDPLY</sequence>
<dbReference type="RefSeq" id="WP_157174949.1">
    <property type="nucleotide sequence ID" value="NZ_JACIJR010000001.1"/>
</dbReference>
<comment type="caution">
    <text evidence="1">The sequence shown here is derived from an EMBL/GenBank/DDBJ whole genome shotgun (WGS) entry which is preliminary data.</text>
</comment>
<evidence type="ECO:0000313" key="1">
    <source>
        <dbReference type="EMBL" id="MBB5728090.1"/>
    </source>
</evidence>
<protein>
    <submittedName>
        <fullName evidence="1">Uncharacterized protein</fullName>
    </submittedName>
</protein>
<dbReference type="AlphaFoldDB" id="A0A7W9F238"/>